<feature type="compositionally biased region" description="Polar residues" evidence="1">
    <location>
        <begin position="123"/>
        <end position="139"/>
    </location>
</feature>
<gene>
    <name evidence="2" type="ORF">V6N12_055348</name>
</gene>
<evidence type="ECO:0000313" key="3">
    <source>
        <dbReference type="Proteomes" id="UP001472677"/>
    </source>
</evidence>
<sequence>MPAYTPIEAVPEELMPTNLMMLLPSIARNQEAIFKKVQRMEHKCIQVWHYMNSRDATIREALASITSDAMPTFPTFPASLFAGDCPQLASPKTNSSTPSNATEPFTPAVEESAKTESDEVQRKPSTSSILATPVDSANT</sequence>
<organism evidence="2 3">
    <name type="scientific">Hibiscus sabdariffa</name>
    <name type="common">roselle</name>
    <dbReference type="NCBI Taxonomy" id="183260"/>
    <lineage>
        <taxon>Eukaryota</taxon>
        <taxon>Viridiplantae</taxon>
        <taxon>Streptophyta</taxon>
        <taxon>Embryophyta</taxon>
        <taxon>Tracheophyta</taxon>
        <taxon>Spermatophyta</taxon>
        <taxon>Magnoliopsida</taxon>
        <taxon>eudicotyledons</taxon>
        <taxon>Gunneridae</taxon>
        <taxon>Pentapetalae</taxon>
        <taxon>rosids</taxon>
        <taxon>malvids</taxon>
        <taxon>Malvales</taxon>
        <taxon>Malvaceae</taxon>
        <taxon>Malvoideae</taxon>
        <taxon>Hibiscus</taxon>
    </lineage>
</organism>
<feature type="region of interest" description="Disordered" evidence="1">
    <location>
        <begin position="87"/>
        <end position="139"/>
    </location>
</feature>
<comment type="caution">
    <text evidence="2">The sequence shown here is derived from an EMBL/GenBank/DDBJ whole genome shotgun (WGS) entry which is preliminary data.</text>
</comment>
<accession>A0ABR2AR08</accession>
<dbReference type="EMBL" id="JBBPBM010000391">
    <property type="protein sequence ID" value="KAK8496010.1"/>
    <property type="molecule type" value="Genomic_DNA"/>
</dbReference>
<feature type="compositionally biased region" description="Polar residues" evidence="1">
    <location>
        <begin position="90"/>
        <end position="103"/>
    </location>
</feature>
<name>A0ABR2AR08_9ROSI</name>
<evidence type="ECO:0000256" key="1">
    <source>
        <dbReference type="SAM" id="MobiDB-lite"/>
    </source>
</evidence>
<reference evidence="2 3" key="1">
    <citation type="journal article" date="2024" name="G3 (Bethesda)">
        <title>Genome assembly of Hibiscus sabdariffa L. provides insights into metabolisms of medicinal natural products.</title>
        <authorList>
            <person name="Kim T."/>
        </authorList>
    </citation>
    <scope>NUCLEOTIDE SEQUENCE [LARGE SCALE GENOMIC DNA]</scope>
    <source>
        <strain evidence="2">TK-2024</strain>
        <tissue evidence="2">Old leaves</tissue>
    </source>
</reference>
<keyword evidence="3" id="KW-1185">Reference proteome</keyword>
<proteinExistence type="predicted"/>
<dbReference type="Proteomes" id="UP001472677">
    <property type="component" value="Unassembled WGS sequence"/>
</dbReference>
<feature type="compositionally biased region" description="Basic and acidic residues" evidence="1">
    <location>
        <begin position="111"/>
        <end position="122"/>
    </location>
</feature>
<protein>
    <submittedName>
        <fullName evidence="2">Uncharacterized protein</fullName>
    </submittedName>
</protein>
<evidence type="ECO:0000313" key="2">
    <source>
        <dbReference type="EMBL" id="KAK8496010.1"/>
    </source>
</evidence>